<dbReference type="InterPro" id="IPR054722">
    <property type="entry name" value="PolX-like_BBD"/>
</dbReference>
<comment type="caution">
    <text evidence="2">The sequence shown here is derived from an EMBL/GenBank/DDBJ whole genome shotgun (WGS) entry which is preliminary data.</text>
</comment>
<organism evidence="2 3">
    <name type="scientific">Cucumis melo var. makuwa</name>
    <name type="common">Oriental melon</name>
    <dbReference type="NCBI Taxonomy" id="1194695"/>
    <lineage>
        <taxon>Eukaryota</taxon>
        <taxon>Viridiplantae</taxon>
        <taxon>Streptophyta</taxon>
        <taxon>Embryophyta</taxon>
        <taxon>Tracheophyta</taxon>
        <taxon>Spermatophyta</taxon>
        <taxon>Magnoliopsida</taxon>
        <taxon>eudicotyledons</taxon>
        <taxon>Gunneridae</taxon>
        <taxon>Pentapetalae</taxon>
        <taxon>rosids</taxon>
        <taxon>fabids</taxon>
        <taxon>Cucurbitales</taxon>
        <taxon>Cucurbitaceae</taxon>
        <taxon>Benincaseae</taxon>
        <taxon>Cucumis</taxon>
    </lineage>
</organism>
<reference evidence="2 3" key="1">
    <citation type="submission" date="2019-08" db="EMBL/GenBank/DDBJ databases">
        <title>Draft genome sequences of two oriental melons (Cucumis melo L. var makuwa).</title>
        <authorList>
            <person name="Kwon S.-Y."/>
        </authorList>
    </citation>
    <scope>NUCLEOTIDE SEQUENCE [LARGE SCALE GENOMIC DNA]</scope>
    <source>
        <strain evidence="3">cv. Chang Bougi</strain>
        <tissue evidence="2">Leaf</tissue>
    </source>
</reference>
<evidence type="ECO:0000313" key="2">
    <source>
        <dbReference type="EMBL" id="TYK05691.1"/>
    </source>
</evidence>
<feature type="domain" description="Retrovirus-related Pol polyprotein from transposon TNT 1-94-like beta-barrel" evidence="1">
    <location>
        <begin position="90"/>
        <end position="145"/>
    </location>
</feature>
<dbReference type="AlphaFoldDB" id="A0A5D3C187"/>
<evidence type="ECO:0000313" key="3">
    <source>
        <dbReference type="Proteomes" id="UP000321947"/>
    </source>
</evidence>
<dbReference type="EMBL" id="SSTD01013776">
    <property type="protein sequence ID" value="TYK05691.1"/>
    <property type="molecule type" value="Genomic_DNA"/>
</dbReference>
<dbReference type="Proteomes" id="UP000321947">
    <property type="component" value="Unassembled WGS sequence"/>
</dbReference>
<proteinExistence type="predicted"/>
<accession>A0A5D3C187</accession>
<protein>
    <submittedName>
        <fullName evidence="2">V-type proton ATPase subunit F-like</fullName>
    </submittedName>
</protein>
<gene>
    <name evidence="2" type="ORF">E5676_scaffold98G001700</name>
</gene>
<sequence>MSIVLDALKTRNLEIKKERKDGEILIAKRRSDKKNWKRKEKSSMMNSNGEARKRFLCHKGHFKQNCPLNKSKDASSSKHADSEANVTNGKVMGGKVLLGDNGTCEVKGTGSGLIATHDGMIRMLINVRHVLELKRNLISLGELDRSVSGSATKALKQQKQQIVDHVVTDIRVYSHQAKSQQERILIDEGVCSDNIASDLKKQRCYGSGWFKQGGDSKPRYKAKLVAKVLPAHRFKYRSDELKINSG</sequence>
<name>A0A5D3C187_CUCMM</name>
<dbReference type="Pfam" id="PF22936">
    <property type="entry name" value="Pol_BBD"/>
    <property type="match status" value="1"/>
</dbReference>
<evidence type="ECO:0000259" key="1">
    <source>
        <dbReference type="Pfam" id="PF22936"/>
    </source>
</evidence>